<dbReference type="Pfam" id="PF17951">
    <property type="entry name" value="FAS_meander"/>
    <property type="match status" value="1"/>
</dbReference>
<comment type="catalytic activity">
    <reaction evidence="11">
        <text>holo-[ACP] + malonyl-CoA = malonyl-[ACP] + CoA</text>
        <dbReference type="Rhea" id="RHEA:41792"/>
        <dbReference type="Rhea" id="RHEA-COMP:9623"/>
        <dbReference type="Rhea" id="RHEA-COMP:9685"/>
        <dbReference type="ChEBI" id="CHEBI:57287"/>
        <dbReference type="ChEBI" id="CHEBI:57384"/>
        <dbReference type="ChEBI" id="CHEBI:64479"/>
        <dbReference type="ChEBI" id="CHEBI:78449"/>
        <dbReference type="EC" id="2.3.1.39"/>
    </reaction>
</comment>
<comment type="caution">
    <text evidence="18">The sequence shown here is derived from an EMBL/GenBank/DDBJ whole genome shotgun (WGS) entry which is preliminary data.</text>
</comment>
<dbReference type="InterPro" id="IPR050830">
    <property type="entry name" value="Fungal_FAS"/>
</dbReference>
<dbReference type="Gene3D" id="3.30.1120.100">
    <property type="match status" value="1"/>
</dbReference>
<evidence type="ECO:0000256" key="15">
    <source>
        <dbReference type="PIRNR" id="PIRNR005562"/>
    </source>
</evidence>
<gene>
    <name evidence="18" type="ORF">LTR09_011714</name>
</gene>
<keyword evidence="7 15" id="KW-0520">NAD</keyword>
<keyword evidence="3 15" id="KW-0808">Transferase</keyword>
<evidence type="ECO:0000256" key="9">
    <source>
        <dbReference type="ARBA" id="ARBA00023268"/>
    </source>
</evidence>
<dbReference type="Pfam" id="PF01575">
    <property type="entry name" value="MaoC_dehydratas"/>
    <property type="match status" value="1"/>
</dbReference>
<dbReference type="Gene3D" id="3.30.70.2430">
    <property type="match status" value="1"/>
</dbReference>
<dbReference type="Pfam" id="PF00698">
    <property type="entry name" value="Acyl_transf_1"/>
    <property type="match status" value="1"/>
</dbReference>
<dbReference type="GO" id="GO:0004312">
    <property type="term" value="F:fatty acid synthase activity"/>
    <property type="evidence" value="ECO:0007669"/>
    <property type="project" value="InterPro"/>
</dbReference>
<dbReference type="Gene3D" id="3.20.20.70">
    <property type="entry name" value="Aldolase class I"/>
    <property type="match status" value="1"/>
</dbReference>
<name>A0AAJ0DBA1_9PEZI</name>
<dbReference type="InterPro" id="IPR029069">
    <property type="entry name" value="HotDog_dom_sf"/>
</dbReference>
<dbReference type="GO" id="GO:0004318">
    <property type="term" value="F:enoyl-[acyl-carrier-protein] reductase (NADH) activity"/>
    <property type="evidence" value="ECO:0007669"/>
    <property type="project" value="UniProtKB-UniRule"/>
</dbReference>
<dbReference type="InterPro" id="IPR032088">
    <property type="entry name" value="SAT"/>
</dbReference>
<dbReference type="Gene3D" id="6.10.140.1400">
    <property type="match status" value="1"/>
</dbReference>
<evidence type="ECO:0000256" key="7">
    <source>
        <dbReference type="ARBA" id="ARBA00023027"/>
    </source>
</evidence>
<comment type="catalytic activity">
    <reaction evidence="14">
        <text>holo-[ACP] + acetyl-CoA = acetyl-[ACP] + CoA</text>
        <dbReference type="Rhea" id="RHEA:41788"/>
        <dbReference type="Rhea" id="RHEA-COMP:9621"/>
        <dbReference type="Rhea" id="RHEA-COMP:9685"/>
        <dbReference type="ChEBI" id="CHEBI:57287"/>
        <dbReference type="ChEBI" id="CHEBI:57288"/>
        <dbReference type="ChEBI" id="CHEBI:64479"/>
        <dbReference type="ChEBI" id="CHEBI:78446"/>
        <dbReference type="EC" id="2.3.1.38"/>
    </reaction>
</comment>
<evidence type="ECO:0000256" key="11">
    <source>
        <dbReference type="ARBA" id="ARBA00048462"/>
    </source>
</evidence>
<evidence type="ECO:0000256" key="12">
    <source>
        <dbReference type="ARBA" id="ARBA00048536"/>
    </source>
</evidence>
<dbReference type="GO" id="GO:0006633">
    <property type="term" value="P:fatty acid biosynthetic process"/>
    <property type="evidence" value="ECO:0007669"/>
    <property type="project" value="InterPro"/>
</dbReference>
<dbReference type="InterPro" id="IPR016452">
    <property type="entry name" value="Fas1/AflB-like"/>
</dbReference>
<comment type="catalytic activity">
    <reaction evidence="13">
        <text>a 2,3-saturated acyl-[ACP] + NAD(+) = a (2E)-enoyl-[ACP] + NADH + H(+)</text>
        <dbReference type="Rhea" id="RHEA:10240"/>
        <dbReference type="Rhea" id="RHEA-COMP:9925"/>
        <dbReference type="Rhea" id="RHEA-COMP:9926"/>
        <dbReference type="ChEBI" id="CHEBI:15378"/>
        <dbReference type="ChEBI" id="CHEBI:57540"/>
        <dbReference type="ChEBI" id="CHEBI:57945"/>
        <dbReference type="ChEBI" id="CHEBI:78784"/>
        <dbReference type="ChEBI" id="CHEBI:78785"/>
        <dbReference type="EC" id="1.3.1.9"/>
    </reaction>
</comment>
<dbReference type="SUPFAM" id="SSF52151">
    <property type="entry name" value="FabD/lysophospholipase-like"/>
    <property type="match status" value="2"/>
</dbReference>
<keyword evidence="4 15" id="KW-0378">Hydrolase</keyword>
<dbReference type="InterPro" id="IPR013565">
    <property type="entry name" value="Fas1/AflB-like_central"/>
</dbReference>
<dbReference type="Pfam" id="PF08354">
    <property type="entry name" value="Fas1-AflB-like_hel"/>
    <property type="match status" value="1"/>
</dbReference>
<dbReference type="PANTHER" id="PTHR10982">
    <property type="entry name" value="MALONYL COA-ACYL CARRIER PROTEIN TRANSACYLASE"/>
    <property type="match status" value="1"/>
</dbReference>
<dbReference type="InterPro" id="IPR040883">
    <property type="entry name" value="FAS_meander"/>
</dbReference>
<dbReference type="Gene3D" id="3.40.366.10">
    <property type="entry name" value="Malonyl-Coenzyme A Acyl Carrier Protein, domain 2"/>
    <property type="match status" value="3"/>
</dbReference>
<evidence type="ECO:0000256" key="8">
    <source>
        <dbReference type="ARBA" id="ARBA00023239"/>
    </source>
</evidence>
<dbReference type="CDD" id="cd03447">
    <property type="entry name" value="FAS_MaoC"/>
    <property type="match status" value="1"/>
</dbReference>
<dbReference type="GO" id="GO:0004321">
    <property type="term" value="F:fatty-acyl-CoA synthase activity"/>
    <property type="evidence" value="ECO:0007669"/>
    <property type="project" value="UniProtKB-EC"/>
</dbReference>
<comment type="catalytic activity">
    <reaction evidence="12">
        <text>(9Z)-octadecenoyl-[ACP] + H2O = (9Z)-octadecenoate + holo-[ACP] + H(+)</text>
        <dbReference type="Rhea" id="RHEA:15057"/>
        <dbReference type="Rhea" id="RHEA-COMP:9685"/>
        <dbReference type="Rhea" id="RHEA-COMP:9924"/>
        <dbReference type="ChEBI" id="CHEBI:15377"/>
        <dbReference type="ChEBI" id="CHEBI:15378"/>
        <dbReference type="ChEBI" id="CHEBI:30823"/>
        <dbReference type="ChEBI" id="CHEBI:64479"/>
        <dbReference type="ChEBI" id="CHEBI:78783"/>
        <dbReference type="EC" id="3.1.2.14"/>
    </reaction>
</comment>
<dbReference type="Pfam" id="PF22235">
    <property type="entry name" value="FAS1_thioest_ins"/>
    <property type="match status" value="1"/>
</dbReference>
<dbReference type="Gene3D" id="1.20.930.70">
    <property type="match status" value="1"/>
</dbReference>
<feature type="active site" description="For malonyltransferase activity" evidence="16">
    <location>
        <position position="1719"/>
    </location>
</feature>
<dbReference type="PIRSF" id="PIRSF005562">
    <property type="entry name" value="FAS_yeast_beta"/>
    <property type="match status" value="1"/>
</dbReference>
<evidence type="ECO:0000256" key="16">
    <source>
        <dbReference type="PIRSR" id="PIRSR005562-1"/>
    </source>
</evidence>
<keyword evidence="5 15" id="KW-0521">NADP</keyword>
<evidence type="ECO:0000313" key="18">
    <source>
        <dbReference type="EMBL" id="KAK3046829.1"/>
    </source>
</evidence>
<dbReference type="PANTHER" id="PTHR10982:SF21">
    <property type="entry name" value="FATTY ACID SYNTHASE SUBUNIT BETA"/>
    <property type="match status" value="1"/>
</dbReference>
<dbReference type="Gene3D" id="6.20.240.10">
    <property type="match status" value="1"/>
</dbReference>
<dbReference type="SUPFAM" id="SSF54637">
    <property type="entry name" value="Thioesterase/thiol ester dehydrase-isomerase"/>
    <property type="match status" value="2"/>
</dbReference>
<evidence type="ECO:0000313" key="19">
    <source>
        <dbReference type="Proteomes" id="UP001271007"/>
    </source>
</evidence>
<evidence type="ECO:0000256" key="2">
    <source>
        <dbReference type="ARBA" id="ARBA00010009"/>
    </source>
</evidence>
<dbReference type="GO" id="GO:0005835">
    <property type="term" value="C:fatty acid synthase complex"/>
    <property type="evidence" value="ECO:0007669"/>
    <property type="project" value="UniProtKB-UniRule"/>
</dbReference>
<evidence type="ECO:0000256" key="13">
    <source>
        <dbReference type="ARBA" id="ARBA00048572"/>
    </source>
</evidence>
<keyword evidence="19" id="KW-1185">Reference proteome</keyword>
<organism evidence="18 19">
    <name type="scientific">Extremus antarcticus</name>
    <dbReference type="NCBI Taxonomy" id="702011"/>
    <lineage>
        <taxon>Eukaryota</taxon>
        <taxon>Fungi</taxon>
        <taxon>Dikarya</taxon>
        <taxon>Ascomycota</taxon>
        <taxon>Pezizomycotina</taxon>
        <taxon>Dothideomycetes</taxon>
        <taxon>Dothideomycetidae</taxon>
        <taxon>Mycosphaerellales</taxon>
        <taxon>Extremaceae</taxon>
        <taxon>Extremus</taxon>
    </lineage>
</organism>
<comment type="catalytic activity">
    <reaction evidence="1">
        <text>a (3R)-hydroxyacyl-[ACP] = a (2E)-enoyl-[ACP] + H2O</text>
        <dbReference type="Rhea" id="RHEA:13097"/>
        <dbReference type="Rhea" id="RHEA-COMP:9925"/>
        <dbReference type="Rhea" id="RHEA-COMP:9945"/>
        <dbReference type="ChEBI" id="CHEBI:15377"/>
        <dbReference type="ChEBI" id="CHEBI:78784"/>
        <dbReference type="ChEBI" id="CHEBI:78827"/>
        <dbReference type="EC" id="4.2.1.59"/>
    </reaction>
</comment>
<keyword evidence="6 15" id="KW-0560">Oxidoreductase</keyword>
<reference evidence="18" key="1">
    <citation type="submission" date="2023-04" db="EMBL/GenBank/DDBJ databases">
        <title>Black Yeasts Isolated from many extreme environments.</title>
        <authorList>
            <person name="Coleine C."/>
            <person name="Stajich J.E."/>
            <person name="Selbmann L."/>
        </authorList>
    </citation>
    <scope>NUCLEOTIDE SEQUENCE</scope>
    <source>
        <strain evidence="18">CCFEE 5312</strain>
    </source>
</reference>
<evidence type="ECO:0000256" key="4">
    <source>
        <dbReference type="ARBA" id="ARBA00022801"/>
    </source>
</evidence>
<evidence type="ECO:0000256" key="5">
    <source>
        <dbReference type="ARBA" id="ARBA00022857"/>
    </source>
</evidence>
<sequence length="1973" mass="218208">MSGSRLQRGPRLLRAAKAGEVKIAALFGGQGLHNSQCLDELVHLHRTQNEHTSNLFQRAAYLLEQLATTTRASGFHDDWGFDLTHWLADPSSAPPKDYLALAPISFPLNTLLGLAHYCIACRRAASTPGQFRSALTSTVGYSQGVFVAAAIAISTSWNSFWEATEFVLRLSFGVGLESHLASPPSSISPAARKECIEQGHGQPSPMLSVVGLAGADVASIIQQSNDSLGKQSNDAVYHALEVSRDRHILAGSISSLWKLCLYLRRIRAPDGLDQDRVPFHERKPVIDLRFLPISAPFHSPHLAAIESIIMQSPNYLLPSMPPAGSRLLIHPVKLQTKMESPTESTHDLARALVRAVTVDRVEWQHVSQGLSQDIAYLLDFGPGRIGDLVLRNTLGSALSVVNMADGNGKNRSDTGAQIDFYSSEMPSPATQWRTKFGPRVTRAPDKGTSPREAIRKGPYSYVEAGAFQVETKMTKVFGTPPIMVPGMVPTTTHPDVVATIMQAGYHAELGGGGFSNEASFERAVRSLAAQVPPHRGVTCNIIYANPQTIAWQISCLRRLIREGIAISGITIGAGIPSDEAVAEYIEYMDLKHISFKPGSVSAIRRVVEIAQKYPHFPVGLQWTGGRAGGHHSSEDFHTAILKEYGHIRECDNIILIAGSGFGGGEDSLPYLSGEWSVAYGYSHMPFDGILIGSRMMVCKEAHTSPAAKRLIVETKGVSDAEWHHTYRNPVGGVVTIQSEMGQPIHMLATRGVMLWKDLDEKVFSLKDPATRLQYLRTHHEDIVARLIKDYAKPWFAVDAKGRIVRLEDMTYIEVLRRLYCLLYVRHQCRWIDPSYERLVQDYLKLVAERANCAALSCDRTSGDTFDAVIHSFANSLGRTADAVLHPQDVAILFALFRRRGQKPVPFVPALDEHFETWFKKDCLWQAEDLDAVVDQDVQRVSIIHGPVAAQYSTTDDESAVEILDKIHKHYATSFCESSEPASTSSALQQSIIDQSSLPQLRDFKVSTQNNVRRYEIPKNLRALSTASLWQHIAGTLPWLRAALIEDRMFGPAGWVTNPIRAAFTPQLGDIVAVGMTPHVDWEVQSVTLLSYRGQGTSGQRTPVIRISLQEQGTVLVTLSPRTAHTRPPVVQLTYTLDQDAAGSRLYVRNSTALSNHRAMQDFYRLIWAQNDSSLQNSSGLGSEFRSEPLTLTADRVQKYEDVIHRLSPCQIPTWKPTMPLSLDFCVVVAWEVLTKPLMVPVLECDFMRLLHQSVNIFQDPSMEPLRVGHTVCTVARITGLSTMPHGKRIEVTADVLRDEIAVVTIKTEFFVRGGGTGTKLPSYQSSQEPDMLFSVDTDVRKAILLSRNWLHLEDRSSKVDLYGLNLSFQLTSHKTYDMEGQITSLQVVGNVYALGASTIDPVQVGSVYFEREGDNVANVVMEFLSRHGTTRFARQTLSNPGWIEGEDSTISIAAPAQSGSYAAVSTDHNPIHVCPVFAQYAGLDGVVVHGMNTSAIVYRLLQTALGDLERSRFQHWKVVFQDVVRPRDLLRIEFQHVAMERGAMVIQVQAFNDKTGDRVLEAEASVAQPLTAYVFGGQGSQAKGMGMELYATSPDAKAIWDRGDVMLREKFGFSILKIVRENPQHLLVSFGGQRGRQVRSNYLAMTKKADSTSVHGEESCIVRDIHPASSSHTFSESRGLLFSTQFSQPALALMEIAEYKHFEATGMVQQPGAFFAGHSLGEYAALGACTSFLDLEDLLQLVFYRGLKMQNALTRDMNGRTDFAMVAVDPSRVGKGESTGIAETGMSKASLTDNIAGFNEQALHVVVRIIHEETGLLLEVVNYNVESQQYVCAGHFRTLWTLTQILDELARTSQYIYSRSSEADSRLRLIVQAQSTAAQSLTNEHVLDRGKATIPLSGIDIPFHSTVLREEIEQYRQYLSTRISIGDVKPSELVQRWIPNVMGTPFSLERSYVEQVFDKTGSGPLRVLLEAMA</sequence>
<comment type="similarity">
    <text evidence="2 15">Belongs to the fungal fatty acid synthetase subunit beta family.</text>
</comment>
<feature type="active site" description="For acetyltransferase activity" evidence="16">
    <location>
        <position position="142"/>
    </location>
</feature>
<dbReference type="GO" id="GO:0004314">
    <property type="term" value="F:[acyl-carrier-protein] S-malonyltransferase activity"/>
    <property type="evidence" value="ECO:0007669"/>
    <property type="project" value="UniProtKB-EC"/>
</dbReference>
<accession>A0AAJ0DBA1</accession>
<evidence type="ECO:0000256" key="1">
    <source>
        <dbReference type="ARBA" id="ARBA00001055"/>
    </source>
</evidence>
<dbReference type="Proteomes" id="UP001271007">
    <property type="component" value="Unassembled WGS sequence"/>
</dbReference>
<dbReference type="InterPro" id="IPR001227">
    <property type="entry name" value="Ac_transferase_dom_sf"/>
</dbReference>
<evidence type="ECO:0000256" key="14">
    <source>
        <dbReference type="ARBA" id="ARBA00048835"/>
    </source>
</evidence>
<dbReference type="InterPro" id="IPR014043">
    <property type="entry name" value="Acyl_transferase_dom"/>
</dbReference>
<dbReference type="GO" id="GO:0004313">
    <property type="term" value="F:[acyl-carrier-protein] S-acetyltransferase activity"/>
    <property type="evidence" value="ECO:0007669"/>
    <property type="project" value="UniProtKB-EC"/>
</dbReference>
<feature type="domain" description="Malonyl-CoA:ACP transacylase (MAT)" evidence="17">
    <location>
        <begin position="1574"/>
        <end position="1891"/>
    </location>
</feature>
<dbReference type="Pfam" id="PF16073">
    <property type="entry name" value="SAT"/>
    <property type="match status" value="1"/>
</dbReference>
<comment type="catalytic activity">
    <reaction evidence="10">
        <text>acetyl-CoA + n malonyl-CoA + 2n NADPH + 4n H(+) = a long-chain-acyl-CoA + n CoA + n CO2 + 2n NADP(+).</text>
        <dbReference type="EC" id="2.3.1.86"/>
    </reaction>
</comment>
<dbReference type="PRINTS" id="PR01483">
    <property type="entry name" value="FASYNTHASE"/>
</dbReference>
<dbReference type="GO" id="GO:0019171">
    <property type="term" value="F:(3R)-hydroxyacyl-[acyl-carrier-protein] dehydratase activity"/>
    <property type="evidence" value="ECO:0007669"/>
    <property type="project" value="UniProtKB-EC"/>
</dbReference>
<dbReference type="Gene3D" id="3.10.129.10">
    <property type="entry name" value="Hotdog Thioesterase"/>
    <property type="match status" value="2"/>
</dbReference>
<keyword evidence="8" id="KW-0456">Lyase</keyword>
<dbReference type="InterPro" id="IPR003965">
    <property type="entry name" value="Fatty_acid_synthase"/>
</dbReference>
<dbReference type="InterPro" id="IPR002539">
    <property type="entry name" value="MaoC-like_dom"/>
</dbReference>
<dbReference type="InterPro" id="IPR013785">
    <property type="entry name" value="Aldolase_TIM"/>
</dbReference>
<protein>
    <recommendedName>
        <fullName evidence="17">Malonyl-CoA:ACP transacylase (MAT) domain-containing protein</fullName>
    </recommendedName>
</protein>
<dbReference type="Gene3D" id="6.10.60.10">
    <property type="match status" value="1"/>
</dbReference>
<dbReference type="FunFam" id="3.20.20.70:FF:000078">
    <property type="entry name" value="Fatty acid synthase beta subunit dehydratase"/>
    <property type="match status" value="1"/>
</dbReference>
<dbReference type="SMART" id="SM00827">
    <property type="entry name" value="PKS_AT"/>
    <property type="match status" value="1"/>
</dbReference>
<evidence type="ECO:0000256" key="10">
    <source>
        <dbReference type="ARBA" id="ARBA00048237"/>
    </source>
</evidence>
<proteinExistence type="inferred from homology"/>
<evidence type="ECO:0000256" key="3">
    <source>
        <dbReference type="ARBA" id="ARBA00022679"/>
    </source>
</evidence>
<evidence type="ECO:0000256" key="6">
    <source>
        <dbReference type="ARBA" id="ARBA00023002"/>
    </source>
</evidence>
<keyword evidence="9" id="KW-0511">Multifunctional enzyme</keyword>
<dbReference type="InterPro" id="IPR016035">
    <property type="entry name" value="Acyl_Trfase/lysoPLipase"/>
</dbReference>
<evidence type="ECO:0000259" key="17">
    <source>
        <dbReference type="SMART" id="SM00827"/>
    </source>
</evidence>
<dbReference type="GO" id="GO:0016297">
    <property type="term" value="F:fatty acyl-[ACP] hydrolase activity"/>
    <property type="evidence" value="ECO:0007669"/>
    <property type="project" value="UniProtKB-EC"/>
</dbReference>
<dbReference type="EMBL" id="JAWDJX010000078">
    <property type="protein sequence ID" value="KAK3046829.1"/>
    <property type="molecule type" value="Genomic_DNA"/>
</dbReference>